<proteinExistence type="predicted"/>
<dbReference type="RefSeq" id="WP_307433256.1">
    <property type="nucleotide sequence ID" value="NZ_JAUSVK010000001.1"/>
</dbReference>
<comment type="caution">
    <text evidence="1">The sequence shown here is derived from an EMBL/GenBank/DDBJ whole genome shotgun (WGS) entry which is preliminary data.</text>
</comment>
<gene>
    <name evidence="1" type="ORF">J3R73_004845</name>
</gene>
<keyword evidence="2" id="KW-1185">Reference proteome</keyword>
<evidence type="ECO:0000313" key="2">
    <source>
        <dbReference type="Proteomes" id="UP001237448"/>
    </source>
</evidence>
<dbReference type="Proteomes" id="UP001237448">
    <property type="component" value="Unassembled WGS sequence"/>
</dbReference>
<organism evidence="1 2">
    <name type="scientific">Labrys monachus</name>
    <dbReference type="NCBI Taxonomy" id="217067"/>
    <lineage>
        <taxon>Bacteria</taxon>
        <taxon>Pseudomonadati</taxon>
        <taxon>Pseudomonadota</taxon>
        <taxon>Alphaproteobacteria</taxon>
        <taxon>Hyphomicrobiales</taxon>
        <taxon>Xanthobacteraceae</taxon>
        <taxon>Labrys</taxon>
    </lineage>
</organism>
<sequence length="123" mass="12668">MLSFSTLFLRAANSTLEAGHASAVTIGYRLPMLAALSLWPQPETLGEAQLMVTEKFAAAAEGAVAATGQAAALSMLMMFGRTDAEDFASAMMSIAVAASEPAHGYARANAERLSKSGTATPAE</sequence>
<reference evidence="1 2" key="1">
    <citation type="submission" date="2023-07" db="EMBL/GenBank/DDBJ databases">
        <title>Genomic Encyclopedia of Type Strains, Phase IV (KMG-IV): sequencing the most valuable type-strain genomes for metagenomic binning, comparative biology and taxonomic classification.</title>
        <authorList>
            <person name="Goeker M."/>
        </authorList>
    </citation>
    <scope>NUCLEOTIDE SEQUENCE [LARGE SCALE GENOMIC DNA]</scope>
    <source>
        <strain evidence="1 2">DSM 5896</strain>
    </source>
</reference>
<evidence type="ECO:0000313" key="1">
    <source>
        <dbReference type="EMBL" id="MDQ0395053.1"/>
    </source>
</evidence>
<accession>A0ABU0FKB4</accession>
<evidence type="ECO:0008006" key="3">
    <source>
        <dbReference type="Google" id="ProtNLM"/>
    </source>
</evidence>
<dbReference type="EMBL" id="JAUSVK010000001">
    <property type="protein sequence ID" value="MDQ0395053.1"/>
    <property type="molecule type" value="Genomic_DNA"/>
</dbReference>
<protein>
    <recommendedName>
        <fullName evidence="3">Antifreeze protein</fullName>
    </recommendedName>
</protein>
<name>A0ABU0FKB4_9HYPH</name>